<reference evidence="1" key="1">
    <citation type="submission" date="2020-02" db="EMBL/GenBank/DDBJ databases">
        <authorList>
            <person name="Meier V. D."/>
        </authorList>
    </citation>
    <scope>NUCLEOTIDE SEQUENCE</scope>
    <source>
        <strain evidence="1">AVDCRST_MAG18</strain>
    </source>
</reference>
<evidence type="ECO:0000313" key="1">
    <source>
        <dbReference type="EMBL" id="CAA9566113.1"/>
    </source>
</evidence>
<feature type="non-terminal residue" evidence="1">
    <location>
        <position position="61"/>
    </location>
</feature>
<dbReference type="AlphaFoldDB" id="A0A6J4V1X4"/>
<dbReference type="EMBL" id="CADCWN010000111">
    <property type="protein sequence ID" value="CAA9566113.1"/>
    <property type="molecule type" value="Genomic_DNA"/>
</dbReference>
<gene>
    <name evidence="1" type="ORF">AVDCRST_MAG18-1492</name>
</gene>
<organism evidence="1">
    <name type="scientific">uncultured Thermomicrobiales bacterium</name>
    <dbReference type="NCBI Taxonomy" id="1645740"/>
    <lineage>
        <taxon>Bacteria</taxon>
        <taxon>Pseudomonadati</taxon>
        <taxon>Thermomicrobiota</taxon>
        <taxon>Thermomicrobia</taxon>
        <taxon>Thermomicrobiales</taxon>
        <taxon>environmental samples</taxon>
    </lineage>
</organism>
<proteinExistence type="predicted"/>
<feature type="non-terminal residue" evidence="1">
    <location>
        <position position="1"/>
    </location>
</feature>
<protein>
    <submittedName>
        <fullName evidence="1">Uncharacterized protein</fullName>
    </submittedName>
</protein>
<sequence>VRNPVAAGGSAARRWRALLGWLLSDPAARGRRGGAARGARPRCLTRRAVAGGAECHRIRAV</sequence>
<name>A0A6J4V1X4_9BACT</name>
<accession>A0A6J4V1X4</accession>